<dbReference type="EMBL" id="AP023287">
    <property type="protein sequence ID" value="BCI55013.1"/>
    <property type="molecule type" value="Genomic_DNA"/>
</dbReference>
<proteinExistence type="predicted"/>
<evidence type="ECO:0000313" key="3">
    <source>
        <dbReference type="Proteomes" id="UP000515734"/>
    </source>
</evidence>
<evidence type="ECO:0000256" key="1">
    <source>
        <dbReference type="SAM" id="MobiDB-lite"/>
    </source>
</evidence>
<dbReference type="Proteomes" id="UP000515734">
    <property type="component" value="Chromosome"/>
</dbReference>
<evidence type="ECO:0000313" key="2">
    <source>
        <dbReference type="EMBL" id="BCI55013.1"/>
    </source>
</evidence>
<name>A0A6S6P569_9MYCO</name>
<protein>
    <submittedName>
        <fullName evidence="2">Uncharacterized protein</fullName>
    </submittedName>
</protein>
<organism evidence="2 3">
    <name type="scientific">Mycolicibacterium litorale</name>
    <dbReference type="NCBI Taxonomy" id="758802"/>
    <lineage>
        <taxon>Bacteria</taxon>
        <taxon>Bacillati</taxon>
        <taxon>Actinomycetota</taxon>
        <taxon>Actinomycetes</taxon>
        <taxon>Mycobacteriales</taxon>
        <taxon>Mycobacteriaceae</taxon>
        <taxon>Mycolicibacterium</taxon>
    </lineage>
</organism>
<accession>A0A6S6P569</accession>
<dbReference type="AlphaFoldDB" id="A0A6S6P569"/>
<gene>
    <name evidence="2" type="ORF">NIIDNTM18_42910</name>
</gene>
<feature type="region of interest" description="Disordered" evidence="1">
    <location>
        <begin position="170"/>
        <end position="233"/>
    </location>
</feature>
<reference evidence="2 3" key="1">
    <citation type="submission" date="2020-07" db="EMBL/GenBank/DDBJ databases">
        <title>Complete genome sequence of Mycolicibacterium litorale like strain isolated from cardiac implantable electronic device infection.</title>
        <authorList>
            <person name="Fukano H."/>
            <person name="Miyama H."/>
            <person name="Hoshino Y."/>
        </authorList>
    </citation>
    <scope>NUCLEOTIDE SEQUENCE [LARGE SCALE GENOMIC DNA]</scope>
    <source>
        <strain evidence="2 3">NIIDNTM18</strain>
    </source>
</reference>
<sequence length="233" mass="25410">MKARRLELQKTPGEVVAEAEVDPKTYARLEDGTRWPQERSRLKIEAALEWEPGSIGRLLDGGDATPITTVPSTPAATQDAAPTGDETGVWHLLAHMWRAAEDLVSAVLDARSPTTVLLAAQHIVDLYGIYLTDHVISLDVPAEVRDAALADLFRKRDQARKKLGERLAVEIAPSSGAQNEGGPPEEDLGRGVAQKSKKWPSQFGTPRTPRTPVKPDVKPSIKPSIKPRRAREG</sequence>